<dbReference type="GO" id="GO:0004523">
    <property type="term" value="F:RNA-DNA hybrid ribonuclease activity"/>
    <property type="evidence" value="ECO:0007669"/>
    <property type="project" value="InterPro"/>
</dbReference>
<dbReference type="InterPro" id="IPR012337">
    <property type="entry name" value="RNaseH-like_sf"/>
</dbReference>
<dbReference type="Gene3D" id="3.30.420.10">
    <property type="entry name" value="Ribonuclease H-like superfamily/Ribonuclease H"/>
    <property type="match status" value="1"/>
</dbReference>
<proteinExistence type="predicted"/>
<comment type="caution">
    <text evidence="2">The sequence shown here is derived from an EMBL/GenBank/DDBJ whole genome shotgun (WGS) entry which is preliminary data.</text>
</comment>
<evidence type="ECO:0000313" key="2">
    <source>
        <dbReference type="EMBL" id="KAL0385210.1"/>
    </source>
</evidence>
<dbReference type="InterPro" id="IPR036397">
    <property type="entry name" value="RNaseH_sf"/>
</dbReference>
<sequence>MVKTTVELSEFSIEFHSRPTIRAQVLVDFIVEMTFDNANICTPIWSLYVNESFSSISSGKIFLDSPQEDKLEYVMKLEFPTSNEEVEYEAFSAGERLALATGAKKIVIYSDLRLAVNHVEGLYEARGEDMAKYLLKAKSLLEN</sequence>
<organism evidence="2">
    <name type="scientific">Sesamum radiatum</name>
    <name type="common">Black benniseed</name>
    <dbReference type="NCBI Taxonomy" id="300843"/>
    <lineage>
        <taxon>Eukaryota</taxon>
        <taxon>Viridiplantae</taxon>
        <taxon>Streptophyta</taxon>
        <taxon>Embryophyta</taxon>
        <taxon>Tracheophyta</taxon>
        <taxon>Spermatophyta</taxon>
        <taxon>Magnoliopsida</taxon>
        <taxon>eudicotyledons</taxon>
        <taxon>Gunneridae</taxon>
        <taxon>Pentapetalae</taxon>
        <taxon>asterids</taxon>
        <taxon>lamiids</taxon>
        <taxon>Lamiales</taxon>
        <taxon>Pedaliaceae</taxon>
        <taxon>Sesamum</taxon>
    </lineage>
</organism>
<dbReference type="SUPFAM" id="SSF53098">
    <property type="entry name" value="Ribonuclease H-like"/>
    <property type="match status" value="1"/>
</dbReference>
<dbReference type="AlphaFoldDB" id="A0AAW2RY92"/>
<dbReference type="Pfam" id="PF13456">
    <property type="entry name" value="RVT_3"/>
    <property type="match status" value="1"/>
</dbReference>
<dbReference type="InterPro" id="IPR002156">
    <property type="entry name" value="RNaseH_domain"/>
</dbReference>
<dbReference type="EMBL" id="JACGWJ010000012">
    <property type="protein sequence ID" value="KAL0385210.1"/>
    <property type="molecule type" value="Genomic_DNA"/>
</dbReference>
<name>A0AAW2RY92_SESRA</name>
<dbReference type="PANTHER" id="PTHR48475:SF2">
    <property type="entry name" value="RIBONUCLEASE H"/>
    <property type="match status" value="1"/>
</dbReference>
<reference evidence="2" key="1">
    <citation type="submission" date="2020-06" db="EMBL/GenBank/DDBJ databases">
        <authorList>
            <person name="Li T."/>
            <person name="Hu X."/>
            <person name="Zhang T."/>
            <person name="Song X."/>
            <person name="Zhang H."/>
            <person name="Dai N."/>
            <person name="Sheng W."/>
            <person name="Hou X."/>
            <person name="Wei L."/>
        </authorList>
    </citation>
    <scope>NUCLEOTIDE SEQUENCE</scope>
    <source>
        <strain evidence="2">G02</strain>
        <tissue evidence="2">Leaf</tissue>
    </source>
</reference>
<dbReference type="GO" id="GO:0003676">
    <property type="term" value="F:nucleic acid binding"/>
    <property type="evidence" value="ECO:0007669"/>
    <property type="project" value="InterPro"/>
</dbReference>
<feature type="domain" description="RNase H type-1" evidence="1">
    <location>
        <begin position="58"/>
        <end position="142"/>
    </location>
</feature>
<dbReference type="PANTHER" id="PTHR48475">
    <property type="entry name" value="RIBONUCLEASE H"/>
    <property type="match status" value="1"/>
</dbReference>
<accession>A0AAW2RY92</accession>
<gene>
    <name evidence="2" type="ORF">Sradi_2915300</name>
</gene>
<reference evidence="2" key="2">
    <citation type="journal article" date="2024" name="Plant">
        <title>Genomic evolution and insights into agronomic trait innovations of Sesamum species.</title>
        <authorList>
            <person name="Miao H."/>
            <person name="Wang L."/>
            <person name="Qu L."/>
            <person name="Liu H."/>
            <person name="Sun Y."/>
            <person name="Le M."/>
            <person name="Wang Q."/>
            <person name="Wei S."/>
            <person name="Zheng Y."/>
            <person name="Lin W."/>
            <person name="Duan Y."/>
            <person name="Cao H."/>
            <person name="Xiong S."/>
            <person name="Wang X."/>
            <person name="Wei L."/>
            <person name="Li C."/>
            <person name="Ma Q."/>
            <person name="Ju M."/>
            <person name="Zhao R."/>
            <person name="Li G."/>
            <person name="Mu C."/>
            <person name="Tian Q."/>
            <person name="Mei H."/>
            <person name="Zhang T."/>
            <person name="Gao T."/>
            <person name="Zhang H."/>
        </authorList>
    </citation>
    <scope>NUCLEOTIDE SEQUENCE</scope>
    <source>
        <strain evidence="2">G02</strain>
    </source>
</reference>
<protein>
    <recommendedName>
        <fullName evidence="1">RNase H type-1 domain-containing protein</fullName>
    </recommendedName>
</protein>
<evidence type="ECO:0000259" key="1">
    <source>
        <dbReference type="Pfam" id="PF13456"/>
    </source>
</evidence>